<feature type="transmembrane region" description="Helical" evidence="1">
    <location>
        <begin position="70"/>
        <end position="88"/>
    </location>
</feature>
<evidence type="ECO:0000313" key="3">
    <source>
        <dbReference type="Proteomes" id="UP001620645"/>
    </source>
</evidence>
<comment type="caution">
    <text evidence="2">The sequence shown here is derived from an EMBL/GenBank/DDBJ whole genome shotgun (WGS) entry which is preliminary data.</text>
</comment>
<reference evidence="2 3" key="1">
    <citation type="submission" date="2024-10" db="EMBL/GenBank/DDBJ databases">
        <authorList>
            <person name="Kim D."/>
        </authorList>
    </citation>
    <scope>NUCLEOTIDE SEQUENCE [LARGE SCALE GENOMIC DNA]</scope>
    <source>
        <strain evidence="2">Taebaek</strain>
    </source>
</reference>
<keyword evidence="1" id="KW-0472">Membrane</keyword>
<dbReference type="EMBL" id="JBICCN010000037">
    <property type="protein sequence ID" value="KAL3099901.1"/>
    <property type="molecule type" value="Genomic_DNA"/>
</dbReference>
<keyword evidence="1" id="KW-0812">Transmembrane</keyword>
<proteinExistence type="predicted"/>
<name>A0ABD2KAJ1_HETSC</name>
<dbReference type="InterPro" id="IPR019425">
    <property type="entry name" value="7TM_GPCR_serpentine_rcpt_Srt"/>
</dbReference>
<organism evidence="2 3">
    <name type="scientific">Heterodera schachtii</name>
    <name type="common">Sugarbeet cyst nematode worm</name>
    <name type="synonym">Tylenchus schachtii</name>
    <dbReference type="NCBI Taxonomy" id="97005"/>
    <lineage>
        <taxon>Eukaryota</taxon>
        <taxon>Metazoa</taxon>
        <taxon>Ecdysozoa</taxon>
        <taxon>Nematoda</taxon>
        <taxon>Chromadorea</taxon>
        <taxon>Rhabditida</taxon>
        <taxon>Tylenchina</taxon>
        <taxon>Tylenchomorpha</taxon>
        <taxon>Tylenchoidea</taxon>
        <taxon>Heteroderidae</taxon>
        <taxon>Heteroderinae</taxon>
        <taxon>Heterodera</taxon>
    </lineage>
</organism>
<sequence>MELFLFRHAEYERLYNCTAFPIDSVPLERRRQFVAGGIAKCVLCAISYVLYVPCMYSIWKHFHENSCYKLLFYIGIADLGILWILGFFSGWLSLSGAVFCSSPTLMYLVGVALSEPMMNTEQIHDALLDVGQRNVRDGAEDKENENEQVDNANGFGGLNFENFENWEERTFNVLNRNVSLTDFDAERMFENVRLERQQNLLPISFPIASTPVENRVANQMGLEQVGENFSIVARVEKELVINGEPQIVTRQQRNPATVAQPQRVIHQMNLGRQNVQHQNYQHNHGIRQRVAPAPSEQIQQCVQFVEQPNMNTVHHNSEIYRHNINQQGIQHNQQQQIPYNQAFGHTNAYTLEPRPNFGPSSLDFGIILEKVPDLQGTEGADGVKKFFKMFDLLTDEWPDAPRIRAMESKVFGRAERAFEAARNTQPFRYASIKREMIN</sequence>
<dbReference type="PANTHER" id="PTHR23021">
    <property type="entry name" value="SERPENTINE RECEPTOR, CLASS T"/>
    <property type="match status" value="1"/>
</dbReference>
<dbReference type="Pfam" id="PF10321">
    <property type="entry name" value="7TM_GPCR_Srt"/>
    <property type="match status" value="1"/>
</dbReference>
<accession>A0ABD2KAJ1</accession>
<feature type="transmembrane region" description="Helical" evidence="1">
    <location>
        <begin position="33"/>
        <end position="58"/>
    </location>
</feature>
<gene>
    <name evidence="2" type="ORF">niasHS_001827</name>
</gene>
<dbReference type="AlphaFoldDB" id="A0ABD2KAJ1"/>
<protein>
    <submittedName>
        <fullName evidence="2">Uncharacterized protein</fullName>
    </submittedName>
</protein>
<keyword evidence="3" id="KW-1185">Reference proteome</keyword>
<evidence type="ECO:0000313" key="2">
    <source>
        <dbReference type="EMBL" id="KAL3099901.1"/>
    </source>
</evidence>
<dbReference type="Proteomes" id="UP001620645">
    <property type="component" value="Unassembled WGS sequence"/>
</dbReference>
<evidence type="ECO:0000256" key="1">
    <source>
        <dbReference type="SAM" id="Phobius"/>
    </source>
</evidence>
<keyword evidence="1" id="KW-1133">Transmembrane helix</keyword>